<keyword evidence="8" id="KW-0963">Cytoplasm</keyword>
<evidence type="ECO:0000256" key="8">
    <source>
        <dbReference type="ARBA" id="ARBA00022490"/>
    </source>
</evidence>
<evidence type="ECO:0000256" key="15">
    <source>
        <dbReference type="ARBA" id="ARBA00023163"/>
    </source>
</evidence>
<dbReference type="GO" id="GO:0030014">
    <property type="term" value="C:CCR4-NOT complex"/>
    <property type="evidence" value="ECO:0007669"/>
    <property type="project" value="InterPro"/>
</dbReference>
<dbReference type="InterPro" id="IPR012337">
    <property type="entry name" value="RNaseH-like_sf"/>
</dbReference>
<dbReference type="GO" id="GO:0046872">
    <property type="term" value="F:metal ion binding"/>
    <property type="evidence" value="ECO:0007669"/>
    <property type="project" value="UniProtKB-KW"/>
</dbReference>
<name>A0A833VB33_9POAL</name>
<evidence type="ECO:0000256" key="9">
    <source>
        <dbReference type="ARBA" id="ARBA00022722"/>
    </source>
</evidence>
<dbReference type="InterPro" id="IPR006941">
    <property type="entry name" value="RNase_CAF1"/>
</dbReference>
<dbReference type="AlphaFoldDB" id="A0A833VB33"/>
<evidence type="ECO:0000256" key="13">
    <source>
        <dbReference type="ARBA" id="ARBA00022884"/>
    </source>
</evidence>
<dbReference type="InterPro" id="IPR036397">
    <property type="entry name" value="RNaseH_sf"/>
</dbReference>
<evidence type="ECO:0000256" key="16">
    <source>
        <dbReference type="ARBA" id="ARBA00023242"/>
    </source>
</evidence>
<comment type="subcellular location">
    <subcellularLocation>
        <location evidence="4">Cytoplasm</location>
    </subcellularLocation>
    <subcellularLocation>
        <location evidence="3">Nucleus</location>
    </subcellularLocation>
</comment>
<evidence type="ECO:0000313" key="19">
    <source>
        <dbReference type="Proteomes" id="UP000623129"/>
    </source>
</evidence>
<evidence type="ECO:0000256" key="2">
    <source>
        <dbReference type="ARBA" id="ARBA00001968"/>
    </source>
</evidence>
<dbReference type="InterPro" id="IPR039637">
    <property type="entry name" value="CNOT7/CNOT8/Pop2"/>
</dbReference>
<dbReference type="Proteomes" id="UP000623129">
    <property type="component" value="Unassembled WGS sequence"/>
</dbReference>
<comment type="cofactor">
    <cofactor evidence="2">
        <name>a divalent metal cation</name>
        <dbReference type="ChEBI" id="CHEBI:60240"/>
    </cofactor>
</comment>
<evidence type="ECO:0000256" key="5">
    <source>
        <dbReference type="ARBA" id="ARBA00008372"/>
    </source>
</evidence>
<comment type="similarity">
    <text evidence="5">Belongs to the CAF1 family.</text>
</comment>
<keyword evidence="12" id="KW-0269">Exonuclease</keyword>
<keyword evidence="11" id="KW-0378">Hydrolase</keyword>
<evidence type="ECO:0000256" key="11">
    <source>
        <dbReference type="ARBA" id="ARBA00022801"/>
    </source>
</evidence>
<dbReference type="GO" id="GO:0005737">
    <property type="term" value="C:cytoplasm"/>
    <property type="evidence" value="ECO:0007669"/>
    <property type="project" value="UniProtKB-SubCell"/>
</dbReference>
<comment type="caution">
    <text evidence="18">The sequence shown here is derived from an EMBL/GenBank/DDBJ whole genome shotgun (WGS) entry which is preliminary data.</text>
</comment>
<keyword evidence="9" id="KW-0540">Nuclease</keyword>
<dbReference type="EC" id="3.1.13.4" evidence="7"/>
<evidence type="ECO:0000256" key="1">
    <source>
        <dbReference type="ARBA" id="ARBA00001663"/>
    </source>
</evidence>
<sequence>MNPHYLSPDQRYALIKKNVDCLKLIQLGLTLSTSDRGDGIVITWEFNFRGFNKLQDMHAPSSIQLLESQGHNLWMNYYHGIDPRRFADLLRSSGLLNNQLPKIWIGFHMAYDIAYLIKVLIGKELPDSMEEFLKLVRGCFGFNIYDIKHLCKSCNLYGGLERVAGSLNVQRTAGFSHHAGSDSLLTWQTFRRMTTNFYCGGIEARQAGVLFGIQDS</sequence>
<dbReference type="SUPFAM" id="SSF53098">
    <property type="entry name" value="Ribonuclease H-like"/>
    <property type="match status" value="1"/>
</dbReference>
<proteinExistence type="inferred from homology"/>
<evidence type="ECO:0000256" key="3">
    <source>
        <dbReference type="ARBA" id="ARBA00004123"/>
    </source>
</evidence>
<accession>A0A833VB33</accession>
<protein>
    <recommendedName>
        <fullName evidence="7">poly(A)-specific ribonuclease</fullName>
        <ecNumber evidence="7">3.1.13.4</ecNumber>
    </recommendedName>
</protein>
<evidence type="ECO:0000256" key="10">
    <source>
        <dbReference type="ARBA" id="ARBA00022723"/>
    </source>
</evidence>
<reference evidence="18" key="1">
    <citation type="submission" date="2020-01" db="EMBL/GenBank/DDBJ databases">
        <title>Genome sequence of Kobresia littledalei, the first chromosome-level genome in the family Cyperaceae.</title>
        <authorList>
            <person name="Qu G."/>
        </authorList>
    </citation>
    <scope>NUCLEOTIDE SEQUENCE</scope>
    <source>
        <strain evidence="18">C.B.Clarke</strain>
        <tissue evidence="18">Leaf</tissue>
    </source>
</reference>
<keyword evidence="19" id="KW-1185">Reference proteome</keyword>
<evidence type="ECO:0000256" key="17">
    <source>
        <dbReference type="ARBA" id="ARBA00025148"/>
    </source>
</evidence>
<evidence type="ECO:0000256" key="6">
    <source>
        <dbReference type="ARBA" id="ARBA00011757"/>
    </source>
</evidence>
<keyword evidence="13" id="KW-0694">RNA-binding</keyword>
<dbReference type="GO" id="GO:0005634">
    <property type="term" value="C:nucleus"/>
    <property type="evidence" value="ECO:0007669"/>
    <property type="project" value="UniProtKB-SubCell"/>
</dbReference>
<keyword evidence="15" id="KW-0804">Transcription</keyword>
<dbReference type="GO" id="GO:0003723">
    <property type="term" value="F:RNA binding"/>
    <property type="evidence" value="ECO:0007669"/>
    <property type="project" value="UniProtKB-KW"/>
</dbReference>
<evidence type="ECO:0000256" key="14">
    <source>
        <dbReference type="ARBA" id="ARBA00023015"/>
    </source>
</evidence>
<dbReference type="Gene3D" id="3.30.420.10">
    <property type="entry name" value="Ribonuclease H-like superfamily/Ribonuclease H"/>
    <property type="match status" value="1"/>
</dbReference>
<dbReference type="OrthoDB" id="589773at2759"/>
<keyword evidence="14" id="KW-0805">Transcription regulation</keyword>
<comment type="catalytic activity">
    <reaction evidence="1">
        <text>Exonucleolytic cleavage of poly(A) to 5'-AMP.</text>
        <dbReference type="EC" id="3.1.13.4"/>
    </reaction>
</comment>
<dbReference type="Pfam" id="PF04857">
    <property type="entry name" value="CAF1"/>
    <property type="match status" value="1"/>
</dbReference>
<dbReference type="EMBL" id="SWLB01000012">
    <property type="protein sequence ID" value="KAF3331841.1"/>
    <property type="molecule type" value="Genomic_DNA"/>
</dbReference>
<dbReference type="PANTHER" id="PTHR10797">
    <property type="entry name" value="CCR4-NOT TRANSCRIPTION COMPLEX SUBUNIT"/>
    <property type="match status" value="1"/>
</dbReference>
<evidence type="ECO:0000256" key="4">
    <source>
        <dbReference type="ARBA" id="ARBA00004496"/>
    </source>
</evidence>
<keyword evidence="16" id="KW-0539">Nucleus</keyword>
<comment type="subunit">
    <text evidence="6">Component of the CCR4-NOT complex, at least composed of CRR4 and CAF1 proteins.</text>
</comment>
<comment type="function">
    <text evidence="17">Ubiquitous transcription factor required for a diverse set of processes. It is a component of the CCR4 complex involved in the control of gene expression.</text>
</comment>
<keyword evidence="10" id="KW-0479">Metal-binding</keyword>
<evidence type="ECO:0000256" key="12">
    <source>
        <dbReference type="ARBA" id="ARBA00022839"/>
    </source>
</evidence>
<dbReference type="GO" id="GO:0004535">
    <property type="term" value="F:poly(A)-specific ribonuclease activity"/>
    <property type="evidence" value="ECO:0007669"/>
    <property type="project" value="UniProtKB-EC"/>
</dbReference>
<evidence type="ECO:0000313" key="18">
    <source>
        <dbReference type="EMBL" id="KAF3331841.1"/>
    </source>
</evidence>
<gene>
    <name evidence="18" type="ORF">FCM35_KLT03247</name>
</gene>
<organism evidence="18 19">
    <name type="scientific">Carex littledalei</name>
    <dbReference type="NCBI Taxonomy" id="544730"/>
    <lineage>
        <taxon>Eukaryota</taxon>
        <taxon>Viridiplantae</taxon>
        <taxon>Streptophyta</taxon>
        <taxon>Embryophyta</taxon>
        <taxon>Tracheophyta</taxon>
        <taxon>Spermatophyta</taxon>
        <taxon>Magnoliopsida</taxon>
        <taxon>Liliopsida</taxon>
        <taxon>Poales</taxon>
        <taxon>Cyperaceae</taxon>
        <taxon>Cyperoideae</taxon>
        <taxon>Cariceae</taxon>
        <taxon>Carex</taxon>
        <taxon>Carex subgen. Euthyceras</taxon>
    </lineage>
</organism>
<evidence type="ECO:0000256" key="7">
    <source>
        <dbReference type="ARBA" id="ARBA00012161"/>
    </source>
</evidence>